<sequence length="104" mass="11673">MGWTMTVIIDKIYKEQTEHLQAISVHARTHTETLKQLGPMMVAVEKSVTVLETQARQLDALLKVSGVKDGERPWMPCHVRLGLPNRCEKQDRLGNCSVHLDAPG</sequence>
<evidence type="ECO:0000313" key="1">
    <source>
        <dbReference type="EMBL" id="KAK3399611.1"/>
    </source>
</evidence>
<dbReference type="Proteomes" id="UP001281003">
    <property type="component" value="Unassembled WGS sequence"/>
</dbReference>
<gene>
    <name evidence="1" type="ORF">B0T20DRAFT_349563</name>
</gene>
<dbReference type="EMBL" id="JAUTDP010000004">
    <property type="protein sequence ID" value="KAK3399611.1"/>
    <property type="molecule type" value="Genomic_DNA"/>
</dbReference>
<proteinExistence type="predicted"/>
<comment type="caution">
    <text evidence="1">The sequence shown here is derived from an EMBL/GenBank/DDBJ whole genome shotgun (WGS) entry which is preliminary data.</text>
</comment>
<organism evidence="1 2">
    <name type="scientific">Sordaria brevicollis</name>
    <dbReference type="NCBI Taxonomy" id="83679"/>
    <lineage>
        <taxon>Eukaryota</taxon>
        <taxon>Fungi</taxon>
        <taxon>Dikarya</taxon>
        <taxon>Ascomycota</taxon>
        <taxon>Pezizomycotina</taxon>
        <taxon>Sordariomycetes</taxon>
        <taxon>Sordariomycetidae</taxon>
        <taxon>Sordariales</taxon>
        <taxon>Sordariaceae</taxon>
        <taxon>Sordaria</taxon>
    </lineage>
</organism>
<reference evidence="1" key="2">
    <citation type="submission" date="2023-07" db="EMBL/GenBank/DDBJ databases">
        <authorList>
            <consortium name="Lawrence Berkeley National Laboratory"/>
            <person name="Haridas S."/>
            <person name="Hensen N."/>
            <person name="Bonometti L."/>
            <person name="Westerberg I."/>
            <person name="Brannstrom I.O."/>
            <person name="Guillou S."/>
            <person name="Cros-Aarteil S."/>
            <person name="Calhoun S."/>
            <person name="Kuo A."/>
            <person name="Mondo S."/>
            <person name="Pangilinan J."/>
            <person name="Riley R."/>
            <person name="LaButti K."/>
            <person name="Andreopoulos B."/>
            <person name="Lipzen A."/>
            <person name="Chen C."/>
            <person name="Yanf M."/>
            <person name="Daum C."/>
            <person name="Ng V."/>
            <person name="Clum A."/>
            <person name="Steindorff A."/>
            <person name="Ohm R."/>
            <person name="Martin F."/>
            <person name="Silar P."/>
            <person name="Natvig D."/>
            <person name="Lalanne C."/>
            <person name="Gautier V."/>
            <person name="Ament-velasquez S.L."/>
            <person name="Kruys A."/>
            <person name="Hutchinson M.I."/>
            <person name="Powell A.J."/>
            <person name="Barry K."/>
            <person name="Miller A.N."/>
            <person name="Grigoriev I.V."/>
            <person name="Debuchy R."/>
            <person name="Gladieux P."/>
            <person name="Thoren M.H."/>
            <person name="Johannesson H."/>
        </authorList>
    </citation>
    <scope>NUCLEOTIDE SEQUENCE</scope>
    <source>
        <strain evidence="1">FGSC 1904</strain>
    </source>
</reference>
<name>A0AAE0PGQ7_SORBR</name>
<dbReference type="AlphaFoldDB" id="A0AAE0PGQ7"/>
<evidence type="ECO:0000313" key="2">
    <source>
        <dbReference type="Proteomes" id="UP001281003"/>
    </source>
</evidence>
<protein>
    <submittedName>
        <fullName evidence="1">Uncharacterized protein</fullName>
    </submittedName>
</protein>
<keyword evidence="2" id="KW-1185">Reference proteome</keyword>
<accession>A0AAE0PGQ7</accession>
<reference evidence="1" key="1">
    <citation type="journal article" date="2023" name="Mol. Phylogenet. Evol.">
        <title>Genome-scale phylogeny and comparative genomics of the fungal order Sordariales.</title>
        <authorList>
            <person name="Hensen N."/>
            <person name="Bonometti L."/>
            <person name="Westerberg I."/>
            <person name="Brannstrom I.O."/>
            <person name="Guillou S."/>
            <person name="Cros-Aarteil S."/>
            <person name="Calhoun S."/>
            <person name="Haridas S."/>
            <person name="Kuo A."/>
            <person name="Mondo S."/>
            <person name="Pangilinan J."/>
            <person name="Riley R."/>
            <person name="LaButti K."/>
            <person name="Andreopoulos B."/>
            <person name="Lipzen A."/>
            <person name="Chen C."/>
            <person name="Yan M."/>
            <person name="Daum C."/>
            <person name="Ng V."/>
            <person name="Clum A."/>
            <person name="Steindorff A."/>
            <person name="Ohm R.A."/>
            <person name="Martin F."/>
            <person name="Silar P."/>
            <person name="Natvig D.O."/>
            <person name="Lalanne C."/>
            <person name="Gautier V."/>
            <person name="Ament-Velasquez S.L."/>
            <person name="Kruys A."/>
            <person name="Hutchinson M.I."/>
            <person name="Powell A.J."/>
            <person name="Barry K."/>
            <person name="Miller A.N."/>
            <person name="Grigoriev I.V."/>
            <person name="Debuchy R."/>
            <person name="Gladieux P."/>
            <person name="Hiltunen Thoren M."/>
            <person name="Johannesson H."/>
        </authorList>
    </citation>
    <scope>NUCLEOTIDE SEQUENCE</scope>
    <source>
        <strain evidence="1">FGSC 1904</strain>
    </source>
</reference>